<dbReference type="SUPFAM" id="SSF55718">
    <property type="entry name" value="SCP-like"/>
    <property type="match status" value="1"/>
</dbReference>
<gene>
    <name evidence="2" type="ORF">Raf01_98410</name>
</gene>
<dbReference type="EMBL" id="BONZ01000157">
    <property type="protein sequence ID" value="GIH21669.1"/>
    <property type="molecule type" value="Genomic_DNA"/>
</dbReference>
<name>A0A8J3VXA5_9ACTN</name>
<evidence type="ECO:0000259" key="1">
    <source>
        <dbReference type="Pfam" id="PF02036"/>
    </source>
</evidence>
<organism evidence="2 3">
    <name type="scientific">Rugosimonospora africana</name>
    <dbReference type="NCBI Taxonomy" id="556532"/>
    <lineage>
        <taxon>Bacteria</taxon>
        <taxon>Bacillati</taxon>
        <taxon>Actinomycetota</taxon>
        <taxon>Actinomycetes</taxon>
        <taxon>Micromonosporales</taxon>
        <taxon>Micromonosporaceae</taxon>
        <taxon>Rugosimonospora</taxon>
    </lineage>
</organism>
<accession>A0A8J3VXA5</accession>
<dbReference type="AlphaFoldDB" id="A0A8J3VXA5"/>
<dbReference type="Proteomes" id="UP000642748">
    <property type="component" value="Unassembled WGS sequence"/>
</dbReference>
<protein>
    <recommendedName>
        <fullName evidence="1">SCP2 domain-containing protein</fullName>
    </recommendedName>
</protein>
<comment type="caution">
    <text evidence="2">The sequence shown here is derived from an EMBL/GenBank/DDBJ whole genome shotgun (WGS) entry which is preliminary data.</text>
</comment>
<dbReference type="Pfam" id="PF02036">
    <property type="entry name" value="SCP2"/>
    <property type="match status" value="1"/>
</dbReference>
<reference evidence="2" key="1">
    <citation type="submission" date="2021-01" db="EMBL/GenBank/DDBJ databases">
        <title>Whole genome shotgun sequence of Rugosimonospora africana NBRC 104875.</title>
        <authorList>
            <person name="Komaki H."/>
            <person name="Tamura T."/>
        </authorList>
    </citation>
    <scope>NUCLEOTIDE SEQUENCE</scope>
    <source>
        <strain evidence="2">NBRC 104875</strain>
    </source>
</reference>
<dbReference type="InterPro" id="IPR036527">
    <property type="entry name" value="SCP2_sterol-bd_dom_sf"/>
</dbReference>
<dbReference type="InterPro" id="IPR003033">
    <property type="entry name" value="SCP2_sterol-bd_dom"/>
</dbReference>
<sequence>MPGVTEEFFDEISRHGGQRLARKTNGTIRLELEHDHGVDHWFIAITNGTVEVFRDERDADTVLRTTRAFFERMASGEANPLSAWMRNDITSEGEFRFIVVLERLFPTPRGARHPRAVPRVPAGSR</sequence>
<proteinExistence type="predicted"/>
<feature type="domain" description="SCP2" evidence="1">
    <location>
        <begin position="17"/>
        <end position="105"/>
    </location>
</feature>
<keyword evidence="3" id="KW-1185">Reference proteome</keyword>
<evidence type="ECO:0000313" key="2">
    <source>
        <dbReference type="EMBL" id="GIH21669.1"/>
    </source>
</evidence>
<evidence type="ECO:0000313" key="3">
    <source>
        <dbReference type="Proteomes" id="UP000642748"/>
    </source>
</evidence>
<dbReference type="Gene3D" id="3.30.1050.10">
    <property type="entry name" value="SCP2 sterol-binding domain"/>
    <property type="match status" value="1"/>
</dbReference>